<evidence type="ECO:0000313" key="4">
    <source>
        <dbReference type="Proteomes" id="UP000051952"/>
    </source>
</evidence>
<protein>
    <submittedName>
        <fullName evidence="3">Uncharacterized protein</fullName>
    </submittedName>
</protein>
<dbReference type="SMART" id="SM00028">
    <property type="entry name" value="TPR"/>
    <property type="match status" value="2"/>
</dbReference>
<reference evidence="4" key="1">
    <citation type="submission" date="2015-09" db="EMBL/GenBank/DDBJ databases">
        <authorList>
            <consortium name="Pathogen Informatics"/>
        </authorList>
    </citation>
    <scope>NUCLEOTIDE SEQUENCE [LARGE SCALE GENOMIC DNA]</scope>
    <source>
        <strain evidence="4">Lake Konstanz</strain>
    </source>
</reference>
<feature type="region of interest" description="Disordered" evidence="2">
    <location>
        <begin position="506"/>
        <end position="526"/>
    </location>
</feature>
<sequence length="595" mass="66859">MLPYFLKKVSILFCCGKWRMDPQLMSLPEVQSKNRRIAAHREAQKSDVAFRRRVRKIVVQELNYHEVQLRKLLQPTLTSQLRAGTPDLHTSTSSASIACTMEDLRELRAVLHQLAIDDDLSDSHWKQHFSLAENKLSHNERKFLRCFSPTTMIAEVPRRTKSPVERAQQYEERLSAISHHEDEPSRMMRSSSFVLRGDTSAKVDPPLFKRKLNDVPLSRVFRVAENGRRGEEARRCFTPVSPTKRSQQLDVFQAHKRAQVHPLNAAKENNNLALGMMQKNALRDAHRCLTQTLELLESQVTNEERDAILAITHCNIANCYRRSGKLVEALSHIHKCAEIEQSCLGEAAPSTIINLGALQLQMGDINAAVSTVENLQRALVSKKESGEHISRHLFALCQEHLNTCDLYESIQQDELSTLSRFSPGTSQEFDDLSIANIEHESYNAIIEDILSRRRERRALSMSHVNVTGASHAEWRSVSPVTFEVQRHDHENDFLPPPASVRLGEVDMSSQQEPLTNNSNCVPQIPSDDAIAQDPVVESGLATPKPANSSTAPPRESENSSSHDEVDVAHSQDNPTVEKDDEGGNLEIETGSLAIA</sequence>
<feature type="compositionally biased region" description="Polar residues" evidence="2">
    <location>
        <begin position="507"/>
        <end position="521"/>
    </location>
</feature>
<dbReference type="InterPro" id="IPR019734">
    <property type="entry name" value="TPR_rpt"/>
</dbReference>
<keyword evidence="4" id="KW-1185">Reference proteome</keyword>
<feature type="coiled-coil region" evidence="1">
    <location>
        <begin position="279"/>
        <end position="306"/>
    </location>
</feature>
<dbReference type="EMBL" id="CYKH01000276">
    <property type="protein sequence ID" value="CUF25846.1"/>
    <property type="molecule type" value="Genomic_DNA"/>
</dbReference>
<proteinExistence type="predicted"/>
<feature type="compositionally biased region" description="Basic and acidic residues" evidence="2">
    <location>
        <begin position="554"/>
        <end position="569"/>
    </location>
</feature>
<gene>
    <name evidence="3" type="ORF">BSAL_60740</name>
</gene>
<accession>A0A0S4IR01</accession>
<evidence type="ECO:0000256" key="2">
    <source>
        <dbReference type="SAM" id="MobiDB-lite"/>
    </source>
</evidence>
<dbReference type="Gene3D" id="1.25.40.10">
    <property type="entry name" value="Tetratricopeptide repeat domain"/>
    <property type="match status" value="1"/>
</dbReference>
<keyword evidence="1" id="KW-0175">Coiled coil</keyword>
<dbReference type="Proteomes" id="UP000051952">
    <property type="component" value="Unassembled WGS sequence"/>
</dbReference>
<evidence type="ECO:0000256" key="1">
    <source>
        <dbReference type="SAM" id="Coils"/>
    </source>
</evidence>
<dbReference type="AlphaFoldDB" id="A0A0S4IR01"/>
<evidence type="ECO:0000313" key="3">
    <source>
        <dbReference type="EMBL" id="CUF25846.1"/>
    </source>
</evidence>
<organism evidence="3 4">
    <name type="scientific">Bodo saltans</name>
    <name type="common">Flagellated protozoan</name>
    <dbReference type="NCBI Taxonomy" id="75058"/>
    <lineage>
        <taxon>Eukaryota</taxon>
        <taxon>Discoba</taxon>
        <taxon>Euglenozoa</taxon>
        <taxon>Kinetoplastea</taxon>
        <taxon>Metakinetoplastina</taxon>
        <taxon>Eubodonida</taxon>
        <taxon>Bodonidae</taxon>
        <taxon>Bodo</taxon>
    </lineage>
</organism>
<dbReference type="InterPro" id="IPR011990">
    <property type="entry name" value="TPR-like_helical_dom_sf"/>
</dbReference>
<dbReference type="VEuPathDB" id="TriTrypDB:BSAL_60740"/>
<name>A0A0S4IR01_BODSA</name>
<dbReference type="SUPFAM" id="SSF48452">
    <property type="entry name" value="TPR-like"/>
    <property type="match status" value="1"/>
</dbReference>
<feature type="region of interest" description="Disordered" evidence="2">
    <location>
        <begin position="538"/>
        <end position="595"/>
    </location>
</feature>